<organism evidence="2 3">
    <name type="scientific">Candidatus Enterococcus murrayae</name>
    <dbReference type="NCBI Taxonomy" id="2815321"/>
    <lineage>
        <taxon>Bacteria</taxon>
        <taxon>Bacillati</taxon>
        <taxon>Bacillota</taxon>
        <taxon>Bacilli</taxon>
        <taxon>Lactobacillales</taxon>
        <taxon>Enterococcaceae</taxon>
        <taxon>Enterococcus</taxon>
    </lineage>
</organism>
<evidence type="ECO:0000313" key="3">
    <source>
        <dbReference type="Proteomes" id="UP000664495"/>
    </source>
</evidence>
<dbReference type="EMBL" id="JAFLVR010000021">
    <property type="protein sequence ID" value="MBO0452660.1"/>
    <property type="molecule type" value="Genomic_DNA"/>
</dbReference>
<dbReference type="Proteomes" id="UP000664495">
    <property type="component" value="Unassembled WGS sequence"/>
</dbReference>
<accession>A0ABS3HGT3</accession>
<name>A0ABS3HGT3_9ENTE</name>
<reference evidence="2 3" key="1">
    <citation type="submission" date="2021-03" db="EMBL/GenBank/DDBJ databases">
        <title>Enterococcal diversity collection.</title>
        <authorList>
            <person name="Gilmore M.S."/>
            <person name="Schwartzman J."/>
            <person name="Van Tyne D."/>
            <person name="Martin M."/>
            <person name="Earl A.M."/>
            <person name="Manson A.L."/>
            <person name="Straub T."/>
            <person name="Salamzade R."/>
            <person name="Saavedra J."/>
            <person name="Lebreton F."/>
            <person name="Prichula J."/>
            <person name="Schaufler K."/>
            <person name="Gaca A."/>
            <person name="Sgardioli B."/>
            <person name="Wagenaar J."/>
            <person name="Strong T."/>
        </authorList>
    </citation>
    <scope>NUCLEOTIDE SEQUENCE [LARGE SCALE GENOMIC DNA]</scope>
    <source>
        <strain evidence="2 3">MJM16</strain>
    </source>
</reference>
<keyword evidence="1" id="KW-1133">Transmembrane helix</keyword>
<evidence type="ECO:0000256" key="1">
    <source>
        <dbReference type="SAM" id="Phobius"/>
    </source>
</evidence>
<feature type="transmembrane region" description="Helical" evidence="1">
    <location>
        <begin position="52"/>
        <end position="74"/>
    </location>
</feature>
<comment type="caution">
    <text evidence="2">The sequence shown here is derived from an EMBL/GenBank/DDBJ whole genome shotgun (WGS) entry which is preliminary data.</text>
</comment>
<evidence type="ECO:0000313" key="2">
    <source>
        <dbReference type="EMBL" id="MBO0452660.1"/>
    </source>
</evidence>
<dbReference type="NCBIfam" id="NF033218">
    <property type="entry name" value="anchor_AmaP"/>
    <property type="match status" value="1"/>
</dbReference>
<keyword evidence="1" id="KW-0472">Membrane</keyword>
<feature type="transmembrane region" description="Helical" evidence="1">
    <location>
        <begin position="7"/>
        <end position="32"/>
    </location>
</feature>
<protein>
    <submittedName>
        <fullName evidence="2">Alkaline shock response membrane anchor protein AmaP</fullName>
    </submittedName>
</protein>
<sequence>MNRGIKAIGIIVSIVLITVLLFSILLSSVYPLPFMLERFRFFSVTNNIMQQYIFWAAVVFVAILLIVILVLLFYPKTISTFTLKRGDGQLTLDKSAIEGMVRSYLRDEEFVDSPRVVVRATRNKIKVNIKGKLKRTSSLIGKTGTLMSEIEQKVKQMLGTEEPVKVAVKYTGYQETEHKQYSDDTRVK</sequence>
<keyword evidence="3" id="KW-1185">Reference proteome</keyword>
<dbReference type="RefSeq" id="WP_207108432.1">
    <property type="nucleotide sequence ID" value="NZ_JAFLVR010000021.1"/>
</dbReference>
<proteinExistence type="predicted"/>
<gene>
    <name evidence="2" type="primary">amaP</name>
    <name evidence="2" type="ORF">JZO85_10285</name>
</gene>
<keyword evidence="1" id="KW-0812">Transmembrane</keyword>